<gene>
    <name evidence="1" type="ORF">HK107_13165</name>
</gene>
<name>A0A7Y3W632_9PROT</name>
<dbReference type="Proteomes" id="UP000536835">
    <property type="component" value="Unassembled WGS sequence"/>
</dbReference>
<dbReference type="RefSeq" id="WP_173200538.1">
    <property type="nucleotide sequence ID" value="NZ_JABFCX010000003.1"/>
</dbReference>
<sequence length="116" mass="12650">MSDRIIYKIFRPAEWEALKADGETIGAPIDIEDGYIHFSTAAQTGETLAKHFRGAGPLVLAFVDTSALPDALRWEPSRGGQLFPHLYAKLPLAAVVRSERLVPGEDGAHRIPELGT</sequence>
<keyword evidence="2" id="KW-1185">Reference proteome</keyword>
<dbReference type="PANTHER" id="PTHR34129">
    <property type="entry name" value="BLR1139 PROTEIN"/>
    <property type="match status" value="1"/>
</dbReference>
<evidence type="ECO:0000313" key="2">
    <source>
        <dbReference type="Proteomes" id="UP000536835"/>
    </source>
</evidence>
<dbReference type="PANTHER" id="PTHR34129:SF1">
    <property type="entry name" value="DUF952 DOMAIN-CONTAINING PROTEIN"/>
    <property type="match status" value="1"/>
</dbReference>
<dbReference type="SUPFAM" id="SSF56399">
    <property type="entry name" value="ADP-ribosylation"/>
    <property type="match status" value="1"/>
</dbReference>
<proteinExistence type="predicted"/>
<comment type="caution">
    <text evidence="1">The sequence shown here is derived from an EMBL/GenBank/DDBJ whole genome shotgun (WGS) entry which is preliminary data.</text>
</comment>
<dbReference type="InterPro" id="IPR009297">
    <property type="entry name" value="DUF952"/>
</dbReference>
<accession>A0A7Y3W632</accession>
<evidence type="ECO:0000313" key="1">
    <source>
        <dbReference type="EMBL" id="NNU17274.1"/>
    </source>
</evidence>
<dbReference type="AlphaFoldDB" id="A0A7Y3W632"/>
<dbReference type="Pfam" id="PF06108">
    <property type="entry name" value="DUF952"/>
    <property type="match status" value="1"/>
</dbReference>
<organism evidence="1 2">
    <name type="scientific">Parvularcula mediterranea</name>
    <dbReference type="NCBI Taxonomy" id="2732508"/>
    <lineage>
        <taxon>Bacteria</taxon>
        <taxon>Pseudomonadati</taxon>
        <taxon>Pseudomonadota</taxon>
        <taxon>Alphaproteobacteria</taxon>
        <taxon>Parvularculales</taxon>
        <taxon>Parvularculaceae</taxon>
        <taxon>Parvularcula</taxon>
    </lineage>
</organism>
<dbReference type="Gene3D" id="3.20.170.20">
    <property type="entry name" value="Protein of unknown function DUF952"/>
    <property type="match status" value="1"/>
</dbReference>
<reference evidence="1 2" key="1">
    <citation type="submission" date="2020-05" db="EMBL/GenBank/DDBJ databases">
        <title>Parvularcula mediterraneae sp. nov., isolated from polypropylene straw from shallow seawater of the seashore of Laganas in Zakynthos island, Greece.</title>
        <authorList>
            <person name="Szabo I."/>
            <person name="Al-Omari J."/>
            <person name="Rado J."/>
            <person name="Szerdahelyi G.S."/>
        </authorList>
    </citation>
    <scope>NUCLEOTIDE SEQUENCE [LARGE SCALE GENOMIC DNA]</scope>
    <source>
        <strain evidence="1 2">ZS-1/3</strain>
    </source>
</reference>
<dbReference type="EMBL" id="JABFCX010000003">
    <property type="protein sequence ID" value="NNU17274.1"/>
    <property type="molecule type" value="Genomic_DNA"/>
</dbReference>
<protein>
    <submittedName>
        <fullName evidence="1">DUF952 domain-containing protein</fullName>
    </submittedName>
</protein>